<dbReference type="SUPFAM" id="SSF141868">
    <property type="entry name" value="EAL domain-like"/>
    <property type="match status" value="1"/>
</dbReference>
<organism evidence="6 7">
    <name type="scientific">Glaciecola siphonariae</name>
    <dbReference type="NCBI Taxonomy" id="521012"/>
    <lineage>
        <taxon>Bacteria</taxon>
        <taxon>Pseudomonadati</taxon>
        <taxon>Pseudomonadota</taxon>
        <taxon>Gammaproteobacteria</taxon>
        <taxon>Alteromonadales</taxon>
        <taxon>Alteromonadaceae</taxon>
        <taxon>Glaciecola</taxon>
    </lineage>
</organism>
<dbReference type="SUPFAM" id="SSF55785">
    <property type="entry name" value="PYP-like sensor domain (PAS domain)"/>
    <property type="match status" value="2"/>
</dbReference>
<dbReference type="SMART" id="SM00052">
    <property type="entry name" value="EAL"/>
    <property type="match status" value="1"/>
</dbReference>
<feature type="domain" description="PAS" evidence="2">
    <location>
        <begin position="350"/>
        <end position="420"/>
    </location>
</feature>
<keyword evidence="1" id="KW-0175">Coiled coil</keyword>
<evidence type="ECO:0000259" key="3">
    <source>
        <dbReference type="PROSITE" id="PS50113"/>
    </source>
</evidence>
<name>A0ABV9LUJ2_9ALTE</name>
<evidence type="ECO:0000259" key="5">
    <source>
        <dbReference type="PROSITE" id="PS50887"/>
    </source>
</evidence>
<evidence type="ECO:0000259" key="2">
    <source>
        <dbReference type="PROSITE" id="PS50112"/>
    </source>
</evidence>
<feature type="coiled-coil region" evidence="1">
    <location>
        <begin position="403"/>
        <end position="430"/>
    </location>
</feature>
<dbReference type="InterPro" id="IPR000700">
    <property type="entry name" value="PAS-assoc_C"/>
</dbReference>
<dbReference type="Gene3D" id="3.30.70.270">
    <property type="match status" value="1"/>
</dbReference>
<dbReference type="PROSITE" id="PS50883">
    <property type="entry name" value="EAL"/>
    <property type="match status" value="1"/>
</dbReference>
<dbReference type="RefSeq" id="WP_382407389.1">
    <property type="nucleotide sequence ID" value="NZ_JBHSGU010000002.1"/>
</dbReference>
<evidence type="ECO:0000259" key="4">
    <source>
        <dbReference type="PROSITE" id="PS50883"/>
    </source>
</evidence>
<feature type="domain" description="EAL" evidence="4">
    <location>
        <begin position="649"/>
        <end position="905"/>
    </location>
</feature>
<dbReference type="Pfam" id="PF13188">
    <property type="entry name" value="PAS_8"/>
    <property type="match status" value="1"/>
</dbReference>
<feature type="domain" description="GGDEF" evidence="5">
    <location>
        <begin position="507"/>
        <end position="640"/>
    </location>
</feature>
<dbReference type="InterPro" id="IPR043128">
    <property type="entry name" value="Rev_trsase/Diguanyl_cyclase"/>
</dbReference>
<dbReference type="SUPFAM" id="SSF55073">
    <property type="entry name" value="Nucleotide cyclase"/>
    <property type="match status" value="1"/>
</dbReference>
<comment type="caution">
    <text evidence="6">The sequence shown here is derived from an EMBL/GenBank/DDBJ whole genome shotgun (WGS) entry which is preliminary data.</text>
</comment>
<protein>
    <submittedName>
        <fullName evidence="6">EAL domain-containing protein</fullName>
    </submittedName>
</protein>
<dbReference type="Gene3D" id="3.30.450.20">
    <property type="entry name" value="PAS domain"/>
    <property type="match status" value="2"/>
</dbReference>
<dbReference type="Pfam" id="PF00990">
    <property type="entry name" value="GGDEF"/>
    <property type="match status" value="1"/>
</dbReference>
<evidence type="ECO:0000313" key="6">
    <source>
        <dbReference type="EMBL" id="MFC4700187.1"/>
    </source>
</evidence>
<dbReference type="InterPro" id="IPR013655">
    <property type="entry name" value="PAS_fold_3"/>
</dbReference>
<dbReference type="InterPro" id="IPR000014">
    <property type="entry name" value="PAS"/>
</dbReference>
<sequence length="912" mass="102282">MKCNVQGSALSFRRLSDYFDSIIDTETLQRVTNLQNRRHADDIREAINAIQDLLFDPNASGSVFTLMLEYIASISKSDYAAVFTSNAAASAPIQAHSPLYSTYKIGSRKFVNDGCLVTWVNVANSLTRPIFYNAPYSTGSASLIKADISTSAIMVLPVLIHQQLRAIFVMAKKQGKFSGADLNHLRPLLGAITCIIQSAETVTGSFVGLDHKIADTRYLSSLFASSPVGILVVDEHHNIILSNPSAFDMFRGKTDLYDEGIALKNVGIHSLIPEYANLFKWSKQQAMYGAEAHAQSPHVWKNIKANRLDDTECLIELTVFRYLHDNQRYTTLQIQDITEFVAAAEQHKQDSQQLEALTQLLPVAILKVDEKWNCAFANEKWAEFTGVRLKDVDGPSWINSIHMEDIKELLESLENSLKNVTDHHQQLRLVNPLTGIKWFDFNSRVLVDSNDQVEGFLATFSDVTESHLIQEKLRQVAEYDVLTGLANRMLLQDRLQQAFYISERENSIVSLFFLDIDGFKDVNDSLGHDVGDVLLQKISERLTNLLRRNDTVARFGGDEFVILLGKDEHITEIVTVAEKIIQHIAEPYRIGEHEIFVTTSLGIAQGRFENSDPDTLLKNADSALYSAKREGKNNFQIFDETLALGTEKRLNILTLLRADKSNSQYALYYQPICHIENKRVVGFEALVRFYDDNGCLIFPDEFIPILEETGMIIDVGRWVINECCCQLAQWQADGCFPQDGYIAFNVSAKELLQAGFLQGIKDCCQTHGVNPRHLVMEITESVIIDKPEKVKLILNDVREFGIKLALDDFGTGYSSLSYLQNYPFDILKIDKSFIDDLSENSKDTKITKAIVALASSMDLKVSAEGVETTFAYETIKSLGADIFQGYLVSKPIDASKAEQLLGESSVSQTDKK</sequence>
<dbReference type="InterPro" id="IPR000160">
    <property type="entry name" value="GGDEF_dom"/>
</dbReference>
<dbReference type="Gene3D" id="3.20.20.450">
    <property type="entry name" value="EAL domain"/>
    <property type="match status" value="1"/>
</dbReference>
<dbReference type="Pfam" id="PF08447">
    <property type="entry name" value="PAS_3"/>
    <property type="match status" value="1"/>
</dbReference>
<dbReference type="SMART" id="SM00267">
    <property type="entry name" value="GGDEF"/>
    <property type="match status" value="1"/>
</dbReference>
<dbReference type="PANTHER" id="PTHR44757">
    <property type="entry name" value="DIGUANYLATE CYCLASE DGCP"/>
    <property type="match status" value="1"/>
</dbReference>
<evidence type="ECO:0000256" key="1">
    <source>
        <dbReference type="SAM" id="Coils"/>
    </source>
</evidence>
<dbReference type="CDD" id="cd00130">
    <property type="entry name" value="PAS"/>
    <property type="match status" value="1"/>
</dbReference>
<dbReference type="PROSITE" id="PS50887">
    <property type="entry name" value="GGDEF"/>
    <property type="match status" value="1"/>
</dbReference>
<keyword evidence="7" id="KW-1185">Reference proteome</keyword>
<dbReference type="CDD" id="cd01948">
    <property type="entry name" value="EAL"/>
    <property type="match status" value="1"/>
</dbReference>
<dbReference type="Proteomes" id="UP001595897">
    <property type="component" value="Unassembled WGS sequence"/>
</dbReference>
<accession>A0ABV9LUJ2</accession>
<dbReference type="InterPro" id="IPR052155">
    <property type="entry name" value="Biofilm_reg_signaling"/>
</dbReference>
<dbReference type="InterPro" id="IPR029787">
    <property type="entry name" value="Nucleotide_cyclase"/>
</dbReference>
<dbReference type="InterPro" id="IPR001610">
    <property type="entry name" value="PAC"/>
</dbReference>
<dbReference type="PROSITE" id="PS50113">
    <property type="entry name" value="PAC"/>
    <property type="match status" value="1"/>
</dbReference>
<dbReference type="Pfam" id="PF00563">
    <property type="entry name" value="EAL"/>
    <property type="match status" value="1"/>
</dbReference>
<feature type="domain" description="PAC" evidence="3">
    <location>
        <begin position="423"/>
        <end position="475"/>
    </location>
</feature>
<dbReference type="SMART" id="SM00086">
    <property type="entry name" value="PAC"/>
    <property type="match status" value="2"/>
</dbReference>
<evidence type="ECO:0000313" key="7">
    <source>
        <dbReference type="Proteomes" id="UP001595897"/>
    </source>
</evidence>
<dbReference type="InterPro" id="IPR001633">
    <property type="entry name" value="EAL_dom"/>
</dbReference>
<dbReference type="InterPro" id="IPR035919">
    <property type="entry name" value="EAL_sf"/>
</dbReference>
<reference evidence="7" key="1">
    <citation type="journal article" date="2019" name="Int. J. Syst. Evol. Microbiol.">
        <title>The Global Catalogue of Microorganisms (GCM) 10K type strain sequencing project: providing services to taxonomists for standard genome sequencing and annotation.</title>
        <authorList>
            <consortium name="The Broad Institute Genomics Platform"/>
            <consortium name="The Broad Institute Genome Sequencing Center for Infectious Disease"/>
            <person name="Wu L."/>
            <person name="Ma J."/>
        </authorList>
    </citation>
    <scope>NUCLEOTIDE SEQUENCE [LARGE SCALE GENOMIC DNA]</scope>
    <source>
        <strain evidence="7">KACC 12507</strain>
    </source>
</reference>
<dbReference type="NCBIfam" id="TIGR00254">
    <property type="entry name" value="GGDEF"/>
    <property type="match status" value="1"/>
</dbReference>
<gene>
    <name evidence="6" type="ORF">ACFO4O_08475</name>
</gene>
<dbReference type="EMBL" id="JBHSGU010000002">
    <property type="protein sequence ID" value="MFC4700187.1"/>
    <property type="molecule type" value="Genomic_DNA"/>
</dbReference>
<dbReference type="SMART" id="SM00091">
    <property type="entry name" value="PAS"/>
    <property type="match status" value="2"/>
</dbReference>
<dbReference type="CDD" id="cd01949">
    <property type="entry name" value="GGDEF"/>
    <property type="match status" value="1"/>
</dbReference>
<dbReference type="InterPro" id="IPR035965">
    <property type="entry name" value="PAS-like_dom_sf"/>
</dbReference>
<dbReference type="PROSITE" id="PS50112">
    <property type="entry name" value="PAS"/>
    <property type="match status" value="1"/>
</dbReference>
<proteinExistence type="predicted"/>
<dbReference type="PANTHER" id="PTHR44757:SF2">
    <property type="entry name" value="BIOFILM ARCHITECTURE MAINTENANCE PROTEIN MBAA"/>
    <property type="match status" value="1"/>
</dbReference>
<dbReference type="NCBIfam" id="TIGR00229">
    <property type="entry name" value="sensory_box"/>
    <property type="match status" value="1"/>
</dbReference>